<keyword evidence="2" id="KW-0285">Flavoprotein</keyword>
<dbReference type="AlphaFoldDB" id="W2SA50"/>
<dbReference type="HOGENOM" id="CLU_009665_19_1_1"/>
<organism evidence="8 9">
    <name type="scientific">Cyphellophora europaea (strain CBS 101466)</name>
    <name type="common">Phialophora europaea</name>
    <dbReference type="NCBI Taxonomy" id="1220924"/>
    <lineage>
        <taxon>Eukaryota</taxon>
        <taxon>Fungi</taxon>
        <taxon>Dikarya</taxon>
        <taxon>Ascomycota</taxon>
        <taxon>Pezizomycotina</taxon>
        <taxon>Eurotiomycetes</taxon>
        <taxon>Chaetothyriomycetidae</taxon>
        <taxon>Chaetothyriales</taxon>
        <taxon>Cyphellophoraceae</taxon>
        <taxon>Cyphellophora</taxon>
    </lineage>
</organism>
<evidence type="ECO:0000313" key="9">
    <source>
        <dbReference type="Proteomes" id="UP000030752"/>
    </source>
</evidence>
<dbReference type="InterPro" id="IPR036188">
    <property type="entry name" value="FAD/NAD-bd_sf"/>
</dbReference>
<dbReference type="EMBL" id="KB822712">
    <property type="protein sequence ID" value="ETN45572.1"/>
    <property type="molecule type" value="Genomic_DNA"/>
</dbReference>
<evidence type="ECO:0000256" key="6">
    <source>
        <dbReference type="SAM" id="MobiDB-lite"/>
    </source>
</evidence>
<keyword evidence="9" id="KW-1185">Reference proteome</keyword>
<dbReference type="RefSeq" id="XP_008712300.1">
    <property type="nucleotide sequence ID" value="XM_008714078.1"/>
</dbReference>
<keyword evidence="3" id="KW-0274">FAD</keyword>
<dbReference type="PRINTS" id="PR00420">
    <property type="entry name" value="RNGMNOXGNASE"/>
</dbReference>
<proteinExistence type="inferred from homology"/>
<dbReference type="Gene3D" id="3.50.50.60">
    <property type="entry name" value="FAD/NAD(P)-binding domain"/>
    <property type="match status" value="1"/>
</dbReference>
<dbReference type="Proteomes" id="UP000030752">
    <property type="component" value="Unassembled WGS sequence"/>
</dbReference>
<dbReference type="eggNOG" id="KOG2614">
    <property type="taxonomic scope" value="Eukaryota"/>
</dbReference>
<dbReference type="STRING" id="1220924.W2SA50"/>
<dbReference type="GeneID" id="19976743"/>
<dbReference type="InParanoid" id="W2SA50"/>
<dbReference type="OrthoDB" id="16820at2759"/>
<dbReference type="VEuPathDB" id="FungiDB:HMPREF1541_09404"/>
<feature type="domain" description="FAD-binding" evidence="7">
    <location>
        <begin position="10"/>
        <end position="339"/>
    </location>
</feature>
<sequence length="433" mass="48483">MGSMGTSDRCKVIVVGAGLGGCATALALHHAGFEVVVYEKLRRFMRLGDSLGLGENALKLLDRWSPGLREDLVEIGNKSKYMQIRRWEDGQLLAQQELMDMAGFIGHRGDYHDAFLKAVAKESIPLHMSSEASGKAERTQGNSAYDSERPKITLADGTVDDADIIVAVDGIKSPARELVLGFDDKPKASGYACFRAFFKAEHIRDDPNSSKYAKEECVNFWIGEDVHVVQNTLRGGAEFNWILTHKDTEDIKESWFQPGDMDQVRDIIKDLDPEIAPILAQTKECLDWKICYRDPIPTWVSKNHRIVLLGDCCHPHLPTSAQGASQATESAGVLAQCLLLAGKDNVPLATRVYEKLRFPRTRISQTAGEDLRDRWHSVLKNLDKGVLPKPEDVHVKNRHLYDYDAELETHKQWPELSKRVGSELEQGRILPLC</sequence>
<evidence type="ECO:0000256" key="5">
    <source>
        <dbReference type="ARBA" id="ARBA00023033"/>
    </source>
</evidence>
<gene>
    <name evidence="8" type="ORF">HMPREF1541_09404</name>
</gene>
<evidence type="ECO:0000259" key="7">
    <source>
        <dbReference type="Pfam" id="PF01494"/>
    </source>
</evidence>
<dbReference type="SUPFAM" id="SSF54373">
    <property type="entry name" value="FAD-linked reductases, C-terminal domain"/>
    <property type="match status" value="1"/>
</dbReference>
<reference evidence="8 9" key="1">
    <citation type="submission" date="2013-03" db="EMBL/GenBank/DDBJ databases">
        <title>The Genome Sequence of Phialophora europaea CBS 101466.</title>
        <authorList>
            <consortium name="The Broad Institute Genomics Platform"/>
            <person name="Cuomo C."/>
            <person name="de Hoog S."/>
            <person name="Gorbushina A."/>
            <person name="Walker B."/>
            <person name="Young S.K."/>
            <person name="Zeng Q."/>
            <person name="Gargeya S."/>
            <person name="Fitzgerald M."/>
            <person name="Haas B."/>
            <person name="Abouelleil A."/>
            <person name="Allen A.W."/>
            <person name="Alvarado L."/>
            <person name="Arachchi H.M."/>
            <person name="Berlin A.M."/>
            <person name="Chapman S.B."/>
            <person name="Gainer-Dewar J."/>
            <person name="Goldberg J."/>
            <person name="Griggs A."/>
            <person name="Gujja S."/>
            <person name="Hansen M."/>
            <person name="Howarth C."/>
            <person name="Imamovic A."/>
            <person name="Ireland A."/>
            <person name="Larimer J."/>
            <person name="McCowan C."/>
            <person name="Murphy C."/>
            <person name="Pearson M."/>
            <person name="Poon T.W."/>
            <person name="Priest M."/>
            <person name="Roberts A."/>
            <person name="Saif S."/>
            <person name="Shea T."/>
            <person name="Sisk P."/>
            <person name="Sykes S."/>
            <person name="Wortman J."/>
            <person name="Nusbaum C."/>
            <person name="Birren B."/>
        </authorList>
    </citation>
    <scope>NUCLEOTIDE SEQUENCE [LARGE SCALE GENOMIC DNA]</scope>
    <source>
        <strain evidence="8 9">CBS 101466</strain>
    </source>
</reference>
<dbReference type="Pfam" id="PF01494">
    <property type="entry name" value="FAD_binding_3"/>
    <property type="match status" value="1"/>
</dbReference>
<evidence type="ECO:0000256" key="3">
    <source>
        <dbReference type="ARBA" id="ARBA00022827"/>
    </source>
</evidence>
<dbReference type="InterPro" id="IPR002938">
    <property type="entry name" value="FAD-bd"/>
</dbReference>
<accession>W2SA50</accession>
<keyword evidence="4" id="KW-0560">Oxidoreductase</keyword>
<comment type="similarity">
    <text evidence="1">Belongs to the paxM FAD-dependent monooxygenase family.</text>
</comment>
<name>W2SA50_CYPE1</name>
<dbReference type="PANTHER" id="PTHR13789:SF236">
    <property type="entry name" value="MONOOXYGENASE, PUTATIVE (AFU_ORTHOLOGUE AFUA_6G12060)-RELATED"/>
    <property type="match status" value="1"/>
</dbReference>
<feature type="region of interest" description="Disordered" evidence="6">
    <location>
        <begin position="129"/>
        <end position="150"/>
    </location>
</feature>
<dbReference type="GO" id="GO:0004497">
    <property type="term" value="F:monooxygenase activity"/>
    <property type="evidence" value="ECO:0007669"/>
    <property type="project" value="UniProtKB-KW"/>
</dbReference>
<evidence type="ECO:0000256" key="1">
    <source>
        <dbReference type="ARBA" id="ARBA00007992"/>
    </source>
</evidence>
<evidence type="ECO:0000256" key="2">
    <source>
        <dbReference type="ARBA" id="ARBA00022630"/>
    </source>
</evidence>
<evidence type="ECO:0000256" key="4">
    <source>
        <dbReference type="ARBA" id="ARBA00023002"/>
    </source>
</evidence>
<protein>
    <recommendedName>
        <fullName evidence="7">FAD-binding domain-containing protein</fullName>
    </recommendedName>
</protein>
<dbReference type="InterPro" id="IPR050493">
    <property type="entry name" value="FAD-dep_Monooxygenase_BioMet"/>
</dbReference>
<evidence type="ECO:0000313" key="8">
    <source>
        <dbReference type="EMBL" id="ETN45572.1"/>
    </source>
</evidence>
<dbReference type="PANTHER" id="PTHR13789">
    <property type="entry name" value="MONOOXYGENASE"/>
    <property type="match status" value="1"/>
</dbReference>
<dbReference type="SUPFAM" id="SSF51905">
    <property type="entry name" value="FAD/NAD(P)-binding domain"/>
    <property type="match status" value="1"/>
</dbReference>
<dbReference type="GO" id="GO:0071949">
    <property type="term" value="F:FAD binding"/>
    <property type="evidence" value="ECO:0007669"/>
    <property type="project" value="InterPro"/>
</dbReference>
<keyword evidence="5" id="KW-0503">Monooxygenase</keyword>